<dbReference type="InterPro" id="IPR011014">
    <property type="entry name" value="MscS_channel_TM-2"/>
</dbReference>
<dbReference type="EMBL" id="JAABLM010000004">
    <property type="protein sequence ID" value="NBL64370.1"/>
    <property type="molecule type" value="Genomic_DNA"/>
</dbReference>
<protein>
    <submittedName>
        <fullName evidence="11">Mechanosensitive ion channel</fullName>
    </submittedName>
</protein>
<keyword evidence="5 7" id="KW-1133">Transmembrane helix</keyword>
<comment type="subcellular location">
    <subcellularLocation>
        <location evidence="1">Cell membrane</location>
        <topology evidence="1">Multi-pass membrane protein</topology>
    </subcellularLocation>
</comment>
<dbReference type="SUPFAM" id="SSF82861">
    <property type="entry name" value="Mechanosensitive channel protein MscS (YggB), transmembrane region"/>
    <property type="match status" value="1"/>
</dbReference>
<dbReference type="Gene3D" id="2.30.30.60">
    <property type="match status" value="1"/>
</dbReference>
<feature type="domain" description="Mechanosensitive ion channel MscS" evidence="8">
    <location>
        <begin position="112"/>
        <end position="178"/>
    </location>
</feature>
<dbReference type="RefSeq" id="WP_166536199.1">
    <property type="nucleotide sequence ID" value="NZ_JAABLM010000004.1"/>
</dbReference>
<dbReference type="Pfam" id="PF21082">
    <property type="entry name" value="MS_channel_3rd"/>
    <property type="match status" value="1"/>
</dbReference>
<dbReference type="Pfam" id="PF21088">
    <property type="entry name" value="MS_channel_1st"/>
    <property type="match status" value="1"/>
</dbReference>
<dbReference type="SUPFAM" id="SSF50182">
    <property type="entry name" value="Sm-like ribonucleoproteins"/>
    <property type="match status" value="1"/>
</dbReference>
<keyword evidence="4 7" id="KW-0812">Transmembrane</keyword>
<organism evidence="11 12">
    <name type="scientific">Flavobacterium ichthyis</name>
    <dbReference type="NCBI Taxonomy" id="2698827"/>
    <lineage>
        <taxon>Bacteria</taxon>
        <taxon>Pseudomonadati</taxon>
        <taxon>Bacteroidota</taxon>
        <taxon>Flavobacteriia</taxon>
        <taxon>Flavobacteriales</taxon>
        <taxon>Flavobacteriaceae</taxon>
        <taxon>Flavobacterium</taxon>
    </lineage>
</organism>
<dbReference type="InterPro" id="IPR049142">
    <property type="entry name" value="MS_channel_1st"/>
</dbReference>
<feature type="domain" description="Mechanosensitive ion channel MscS C-terminal" evidence="9">
    <location>
        <begin position="186"/>
        <end position="270"/>
    </location>
</feature>
<evidence type="ECO:0000313" key="11">
    <source>
        <dbReference type="EMBL" id="NBL64370.1"/>
    </source>
</evidence>
<dbReference type="Proteomes" id="UP000798602">
    <property type="component" value="Unassembled WGS sequence"/>
</dbReference>
<keyword evidence="3" id="KW-1003">Cell membrane</keyword>
<evidence type="ECO:0000259" key="9">
    <source>
        <dbReference type="Pfam" id="PF21082"/>
    </source>
</evidence>
<evidence type="ECO:0000256" key="2">
    <source>
        <dbReference type="ARBA" id="ARBA00008017"/>
    </source>
</evidence>
<evidence type="ECO:0000256" key="6">
    <source>
        <dbReference type="ARBA" id="ARBA00023136"/>
    </source>
</evidence>
<dbReference type="InterPro" id="IPR006685">
    <property type="entry name" value="MscS_channel_2nd"/>
</dbReference>
<evidence type="ECO:0000259" key="10">
    <source>
        <dbReference type="Pfam" id="PF21088"/>
    </source>
</evidence>
<dbReference type="InterPro" id="IPR049278">
    <property type="entry name" value="MS_channel_C"/>
</dbReference>
<evidence type="ECO:0000256" key="7">
    <source>
        <dbReference type="SAM" id="Phobius"/>
    </source>
</evidence>
<dbReference type="InterPro" id="IPR045275">
    <property type="entry name" value="MscS_archaea/bacteria_type"/>
</dbReference>
<dbReference type="SUPFAM" id="SSF82689">
    <property type="entry name" value="Mechanosensitive channel protein MscS (YggB), C-terminal domain"/>
    <property type="match status" value="1"/>
</dbReference>
<reference evidence="12" key="1">
    <citation type="submission" date="2020-01" db="EMBL/GenBank/DDBJ databases">
        <title>Sphingomonas sp. strain CSW-10.</title>
        <authorList>
            <person name="Chen W.-M."/>
        </authorList>
    </citation>
    <scope>NUCLEOTIDE SEQUENCE [LARGE SCALE GENOMIC DNA]</scope>
    <source>
        <strain evidence="12">NST-5</strain>
    </source>
</reference>
<dbReference type="InterPro" id="IPR023408">
    <property type="entry name" value="MscS_beta-dom_sf"/>
</dbReference>
<comment type="similarity">
    <text evidence="2">Belongs to the MscS (TC 1.A.23) family.</text>
</comment>
<evidence type="ECO:0000256" key="5">
    <source>
        <dbReference type="ARBA" id="ARBA00022989"/>
    </source>
</evidence>
<dbReference type="InterPro" id="IPR011066">
    <property type="entry name" value="MscS_channel_C_sf"/>
</dbReference>
<name>A0ABW9Z8D6_9FLAO</name>
<dbReference type="InterPro" id="IPR010920">
    <property type="entry name" value="LSM_dom_sf"/>
</dbReference>
<keyword evidence="12" id="KW-1185">Reference proteome</keyword>
<feature type="transmembrane region" description="Helical" evidence="7">
    <location>
        <begin position="21"/>
        <end position="45"/>
    </location>
</feature>
<feature type="domain" description="Mechanosensitive ion channel transmembrane helices 2/3" evidence="10">
    <location>
        <begin position="69"/>
        <end position="111"/>
    </location>
</feature>
<dbReference type="Gene3D" id="1.10.287.1260">
    <property type="match status" value="1"/>
</dbReference>
<comment type="caution">
    <text evidence="11">The sequence shown here is derived from an EMBL/GenBank/DDBJ whole genome shotgun (WGS) entry which is preliminary data.</text>
</comment>
<sequence>MDFEKMYDLISEKLINWADDFIRMLPNIALAATVLVLGLFLSKILKNFIAKLLSKVSPNPTLTNLFTSIVHFTLIGISFFIALSILKLDKAVTSILAGAGIIGLALAFAFQDIAANFISGIFISFRRPIAIGQIVKISDYMGKVIEINLRDTVLMTFQGQMVIIPNKNVFQNPIENYSMLGKRRFDLSVGVSYGEDLERVQQITLDALKNMEGLSDIDETSMFYTEFGDSSINYTVRIWINTPEQPSYLAIGNKAIIAIKKAYDANGISIPFPIRTLDFGIKGGKSLDEIKLNIPR</sequence>
<keyword evidence="6 7" id="KW-0472">Membrane</keyword>
<feature type="transmembrane region" description="Helical" evidence="7">
    <location>
        <begin position="91"/>
        <end position="110"/>
    </location>
</feature>
<dbReference type="PANTHER" id="PTHR30221">
    <property type="entry name" value="SMALL-CONDUCTANCE MECHANOSENSITIVE CHANNEL"/>
    <property type="match status" value="1"/>
</dbReference>
<dbReference type="Pfam" id="PF00924">
    <property type="entry name" value="MS_channel_2nd"/>
    <property type="match status" value="1"/>
</dbReference>
<evidence type="ECO:0000313" key="12">
    <source>
        <dbReference type="Proteomes" id="UP000798602"/>
    </source>
</evidence>
<dbReference type="Pfam" id="PF05552">
    <property type="entry name" value="MS_channel_1st_1"/>
    <property type="match status" value="1"/>
</dbReference>
<evidence type="ECO:0000256" key="1">
    <source>
        <dbReference type="ARBA" id="ARBA00004651"/>
    </source>
</evidence>
<evidence type="ECO:0000256" key="4">
    <source>
        <dbReference type="ARBA" id="ARBA00022692"/>
    </source>
</evidence>
<dbReference type="PANTHER" id="PTHR30221:SF1">
    <property type="entry name" value="SMALL-CONDUCTANCE MECHANOSENSITIVE CHANNEL"/>
    <property type="match status" value="1"/>
</dbReference>
<evidence type="ECO:0000256" key="3">
    <source>
        <dbReference type="ARBA" id="ARBA00022475"/>
    </source>
</evidence>
<dbReference type="InterPro" id="IPR008910">
    <property type="entry name" value="MSC_TM_helix"/>
</dbReference>
<evidence type="ECO:0000259" key="8">
    <source>
        <dbReference type="Pfam" id="PF00924"/>
    </source>
</evidence>
<gene>
    <name evidence="11" type="ORF">GV828_04030</name>
</gene>
<accession>A0ABW9Z8D6</accession>
<proteinExistence type="inferred from homology"/>
<dbReference type="Gene3D" id="3.30.70.100">
    <property type="match status" value="1"/>
</dbReference>
<feature type="transmembrane region" description="Helical" evidence="7">
    <location>
        <begin position="65"/>
        <end position="86"/>
    </location>
</feature>